<comment type="pathway">
    <text evidence="1 6">Pyrimidine metabolism; UMP biosynthesis via de novo pathway; UMP from orotate: step 1/2.</text>
</comment>
<organism evidence="8 9">
    <name type="scientific">Candidatus Entotheonella gemina</name>
    <dbReference type="NCBI Taxonomy" id="1429439"/>
    <lineage>
        <taxon>Bacteria</taxon>
        <taxon>Pseudomonadati</taxon>
        <taxon>Nitrospinota/Tectimicrobiota group</taxon>
        <taxon>Candidatus Tectimicrobiota</taxon>
        <taxon>Candidatus Entotheonellia</taxon>
        <taxon>Candidatus Entotheonellales</taxon>
        <taxon>Candidatus Entotheonellaceae</taxon>
        <taxon>Candidatus Entotheonella</taxon>
    </lineage>
</organism>
<feature type="binding site" evidence="6">
    <location>
        <position position="93"/>
    </location>
    <ligand>
        <name>5-phospho-alpha-D-ribose 1-diphosphate</name>
        <dbReference type="ChEBI" id="CHEBI:58017"/>
        <note>ligand shared between dimeric partners</note>
    </ligand>
</feature>
<dbReference type="GO" id="GO:0004588">
    <property type="term" value="F:orotate phosphoribosyltransferase activity"/>
    <property type="evidence" value="ECO:0007669"/>
    <property type="project" value="UniProtKB-UniRule"/>
</dbReference>
<dbReference type="AlphaFoldDB" id="W4LQE7"/>
<evidence type="ECO:0000256" key="2">
    <source>
        <dbReference type="ARBA" id="ARBA00011971"/>
    </source>
</evidence>
<dbReference type="EC" id="2.4.2.10" evidence="2 6"/>
<comment type="cofactor">
    <cofactor evidence="6">
        <name>Mg(2+)</name>
        <dbReference type="ChEBI" id="CHEBI:18420"/>
    </cofactor>
</comment>
<comment type="similarity">
    <text evidence="6">Belongs to the purine/pyrimidine phosphoribosyltransferase family. PyrE subfamily.</text>
</comment>
<evidence type="ECO:0000256" key="6">
    <source>
        <dbReference type="HAMAP-Rule" id="MF_01208"/>
    </source>
</evidence>
<name>W4LQE7_9BACT</name>
<dbReference type="PANTHER" id="PTHR19278">
    <property type="entry name" value="OROTATE PHOSPHORIBOSYLTRANSFERASE"/>
    <property type="match status" value="1"/>
</dbReference>
<feature type="binding site" evidence="6">
    <location>
        <position position="89"/>
    </location>
    <ligand>
        <name>5-phospho-alpha-D-ribose 1-diphosphate</name>
        <dbReference type="ChEBI" id="CHEBI:58017"/>
        <note>ligand shared between dimeric partners</note>
    </ligand>
</feature>
<feature type="binding site" evidence="6">
    <location>
        <position position="119"/>
    </location>
    <ligand>
        <name>orotate</name>
        <dbReference type="ChEBI" id="CHEBI:30839"/>
    </ligand>
</feature>
<dbReference type="UniPathway" id="UPA00070">
    <property type="reaction ID" value="UER00119"/>
</dbReference>
<evidence type="ECO:0000256" key="4">
    <source>
        <dbReference type="ARBA" id="ARBA00022679"/>
    </source>
</evidence>
<keyword evidence="9" id="KW-1185">Reference proteome</keyword>
<comment type="subunit">
    <text evidence="6">Homodimer.</text>
</comment>
<dbReference type="InterPro" id="IPR029057">
    <property type="entry name" value="PRTase-like"/>
</dbReference>
<evidence type="ECO:0000259" key="7">
    <source>
        <dbReference type="Pfam" id="PF00156"/>
    </source>
</evidence>
<dbReference type="Proteomes" id="UP000019140">
    <property type="component" value="Unassembled WGS sequence"/>
</dbReference>
<comment type="catalytic activity">
    <reaction evidence="6">
        <text>orotidine 5'-phosphate + diphosphate = orotate + 5-phospho-alpha-D-ribose 1-diphosphate</text>
        <dbReference type="Rhea" id="RHEA:10380"/>
        <dbReference type="ChEBI" id="CHEBI:30839"/>
        <dbReference type="ChEBI" id="CHEBI:33019"/>
        <dbReference type="ChEBI" id="CHEBI:57538"/>
        <dbReference type="ChEBI" id="CHEBI:58017"/>
        <dbReference type="EC" id="2.4.2.10"/>
    </reaction>
</comment>
<evidence type="ECO:0000256" key="1">
    <source>
        <dbReference type="ARBA" id="ARBA00004889"/>
    </source>
</evidence>
<dbReference type="EMBL" id="AZHX01001779">
    <property type="protein sequence ID" value="ETW99950.1"/>
    <property type="molecule type" value="Genomic_DNA"/>
</dbReference>
<feature type="binding site" evidence="6">
    <location>
        <position position="147"/>
    </location>
    <ligand>
        <name>orotate</name>
        <dbReference type="ChEBI" id="CHEBI:30839"/>
    </ligand>
</feature>
<feature type="domain" description="Phosphoribosyltransferase" evidence="7">
    <location>
        <begin position="57"/>
        <end position="154"/>
    </location>
</feature>
<dbReference type="HOGENOM" id="CLU_074878_2_0_7"/>
<evidence type="ECO:0000313" key="8">
    <source>
        <dbReference type="EMBL" id="ETW99950.1"/>
    </source>
</evidence>
<evidence type="ECO:0000256" key="5">
    <source>
        <dbReference type="ARBA" id="ARBA00022975"/>
    </source>
</evidence>
<dbReference type="Pfam" id="PF00156">
    <property type="entry name" value="Pribosyltran"/>
    <property type="match status" value="1"/>
</dbReference>
<proteinExistence type="inferred from homology"/>
<protein>
    <recommendedName>
        <fullName evidence="2 6">Orotate phosphoribosyltransferase</fullName>
        <shortName evidence="6">OPRT</shortName>
        <shortName evidence="6">OPRTase</shortName>
        <ecNumber evidence="2 6">2.4.2.10</ecNumber>
    </recommendedName>
</protein>
<reference evidence="8 9" key="1">
    <citation type="journal article" date="2014" name="Nature">
        <title>An environmental bacterial taxon with a large and distinct metabolic repertoire.</title>
        <authorList>
            <person name="Wilson M.C."/>
            <person name="Mori T."/>
            <person name="Ruckert C."/>
            <person name="Uria A.R."/>
            <person name="Helf M.J."/>
            <person name="Takada K."/>
            <person name="Gernert C."/>
            <person name="Steffens U.A."/>
            <person name="Heycke N."/>
            <person name="Schmitt S."/>
            <person name="Rinke C."/>
            <person name="Helfrich E.J."/>
            <person name="Brachmann A.O."/>
            <person name="Gurgui C."/>
            <person name="Wakimoto T."/>
            <person name="Kracht M."/>
            <person name="Crusemann M."/>
            <person name="Hentschel U."/>
            <person name="Abe I."/>
            <person name="Matsunaga S."/>
            <person name="Kalinowski J."/>
            <person name="Takeyama H."/>
            <person name="Piel J."/>
        </authorList>
    </citation>
    <scope>NUCLEOTIDE SEQUENCE [LARGE SCALE GENOMIC DNA]</scope>
    <source>
        <strain evidence="9">TSY2</strain>
    </source>
</reference>
<keyword evidence="3 6" id="KW-0328">Glycosyltransferase</keyword>
<comment type="caution">
    <text evidence="6">Lacks conserved residue(s) required for the propagation of feature annotation.</text>
</comment>
<dbReference type="HAMAP" id="MF_01208">
    <property type="entry name" value="PyrE"/>
    <property type="match status" value="1"/>
</dbReference>
<comment type="function">
    <text evidence="6">Catalyzes the transfer of a ribosyl phosphate group from 5-phosphoribose 1-diphosphate to orotate, leading to the formation of orotidine monophosphate (OMP).</text>
</comment>
<dbReference type="GO" id="GO:0000287">
    <property type="term" value="F:magnesium ion binding"/>
    <property type="evidence" value="ECO:0007669"/>
    <property type="project" value="UniProtKB-UniRule"/>
</dbReference>
<dbReference type="InterPro" id="IPR000836">
    <property type="entry name" value="PRTase_dom"/>
</dbReference>
<comment type="caution">
    <text evidence="8">The sequence shown here is derived from an EMBL/GenBank/DDBJ whole genome shotgun (WGS) entry which is preliminary data.</text>
</comment>
<dbReference type="GO" id="GO:0044205">
    <property type="term" value="P:'de novo' UMP biosynthetic process"/>
    <property type="evidence" value="ECO:0007669"/>
    <property type="project" value="UniProtKB-UniRule"/>
</dbReference>
<dbReference type="GO" id="GO:0019856">
    <property type="term" value="P:pyrimidine nucleobase biosynthetic process"/>
    <property type="evidence" value="ECO:0007669"/>
    <property type="project" value="TreeGrafter"/>
</dbReference>
<sequence>MMTRDQLARQIYTASNITGTFQLCSGAMADEYFDKYRFEADPGLLSAVAQALHPLIPPETDALAGLELGGIPLVTMLSQIAQRPARFVRKAAKPYGTCQLAEGGEIAGYRLLLIEDVVTSGGQIIESTQALRQLGARITHALCVIDREMGGAERLAAIDVTLIPLFRASELKAAAQDMT</sequence>
<accession>W4LQE7</accession>
<feature type="binding site" description="in other chain" evidence="6">
    <location>
        <position position="90"/>
    </location>
    <ligand>
        <name>5-phospho-alpha-D-ribose 1-diphosphate</name>
        <dbReference type="ChEBI" id="CHEBI:58017"/>
        <note>ligand shared between dimeric partners</note>
    </ligand>
</feature>
<evidence type="ECO:0000313" key="9">
    <source>
        <dbReference type="Proteomes" id="UP000019140"/>
    </source>
</evidence>
<dbReference type="SUPFAM" id="SSF53271">
    <property type="entry name" value="PRTase-like"/>
    <property type="match status" value="1"/>
</dbReference>
<gene>
    <name evidence="6" type="primary">pyrE</name>
    <name evidence="8" type="ORF">ETSY2_39955</name>
</gene>
<dbReference type="PATRIC" id="fig|1429439.4.peg.6731"/>
<keyword evidence="4 6" id="KW-0808">Transferase</keyword>
<evidence type="ECO:0000256" key="3">
    <source>
        <dbReference type="ARBA" id="ARBA00022676"/>
    </source>
</evidence>
<dbReference type="Gene3D" id="3.40.50.2020">
    <property type="match status" value="1"/>
</dbReference>
<feature type="binding site" description="in other chain" evidence="6">
    <location>
        <begin position="115"/>
        <end position="123"/>
    </location>
    <ligand>
        <name>5-phospho-alpha-D-ribose 1-diphosphate</name>
        <dbReference type="ChEBI" id="CHEBI:58017"/>
        <note>ligand shared between dimeric partners</note>
    </ligand>
</feature>
<keyword evidence="5 6" id="KW-0665">Pyrimidine biosynthesis</keyword>
<dbReference type="PANTHER" id="PTHR19278:SF9">
    <property type="entry name" value="URIDINE 5'-MONOPHOSPHATE SYNTHASE"/>
    <property type="match status" value="1"/>
</dbReference>
<dbReference type="InterPro" id="IPR023031">
    <property type="entry name" value="OPRT"/>
</dbReference>
<dbReference type="CDD" id="cd06223">
    <property type="entry name" value="PRTases_typeI"/>
    <property type="match status" value="1"/>
</dbReference>
<keyword evidence="6" id="KW-0460">Magnesium</keyword>